<feature type="active site" description="Proton donor/acceptor" evidence="2">
    <location>
        <position position="96"/>
    </location>
</feature>
<feature type="binding site" evidence="3">
    <location>
        <begin position="7"/>
        <end position="14"/>
    </location>
    <ligand>
        <name>substrate</name>
    </ligand>
</feature>
<dbReference type="GO" id="GO:0004331">
    <property type="term" value="F:fructose-2,6-bisphosphate 2-phosphatase activity"/>
    <property type="evidence" value="ECO:0007669"/>
    <property type="project" value="TreeGrafter"/>
</dbReference>
<dbReference type="SUPFAM" id="SSF53254">
    <property type="entry name" value="Phosphoglycerate mutase-like"/>
    <property type="match status" value="1"/>
</dbReference>
<dbReference type="InterPro" id="IPR013078">
    <property type="entry name" value="His_Pase_superF_clade-1"/>
</dbReference>
<dbReference type="GO" id="GO:0005829">
    <property type="term" value="C:cytosol"/>
    <property type="evidence" value="ECO:0007669"/>
    <property type="project" value="TreeGrafter"/>
</dbReference>
<evidence type="ECO:0000256" key="1">
    <source>
        <dbReference type="ARBA" id="ARBA00022801"/>
    </source>
</evidence>
<dbReference type="InterPro" id="IPR029033">
    <property type="entry name" value="His_PPase_superfam"/>
</dbReference>
<name>A0AAJ0CCP6_9PEZI</name>
<comment type="caution">
    <text evidence="4">The sequence shown here is derived from an EMBL/GenBank/DDBJ whole genome shotgun (WGS) entry which is preliminary data.</text>
</comment>
<dbReference type="Gene3D" id="3.40.50.1240">
    <property type="entry name" value="Phosphoglycerate mutase-like"/>
    <property type="match status" value="1"/>
</dbReference>
<dbReference type="PANTHER" id="PTHR46517">
    <property type="entry name" value="FRUCTOSE-2,6-BISPHOSPHATASE TIGAR"/>
    <property type="match status" value="1"/>
</dbReference>
<dbReference type="GO" id="GO:0043456">
    <property type="term" value="P:regulation of pentose-phosphate shunt"/>
    <property type="evidence" value="ECO:0007669"/>
    <property type="project" value="TreeGrafter"/>
</dbReference>
<evidence type="ECO:0000256" key="3">
    <source>
        <dbReference type="PIRSR" id="PIRSR613078-2"/>
    </source>
</evidence>
<dbReference type="CDD" id="cd07067">
    <property type="entry name" value="HP_PGM_like"/>
    <property type="match status" value="1"/>
</dbReference>
<reference evidence="4" key="1">
    <citation type="submission" date="2023-06" db="EMBL/GenBank/DDBJ databases">
        <title>Genome-scale phylogeny and comparative genomics of the fungal order Sordariales.</title>
        <authorList>
            <consortium name="Lawrence Berkeley National Laboratory"/>
            <person name="Hensen N."/>
            <person name="Bonometti L."/>
            <person name="Westerberg I."/>
            <person name="Brannstrom I.O."/>
            <person name="Guillou S."/>
            <person name="Cros-Aarteil S."/>
            <person name="Calhoun S."/>
            <person name="Haridas S."/>
            <person name="Kuo A."/>
            <person name="Mondo S."/>
            <person name="Pangilinan J."/>
            <person name="Riley R."/>
            <person name="Labutti K."/>
            <person name="Andreopoulos B."/>
            <person name="Lipzen A."/>
            <person name="Chen C."/>
            <person name="Yanf M."/>
            <person name="Daum C."/>
            <person name="Ng V."/>
            <person name="Clum A."/>
            <person name="Steindorff A."/>
            <person name="Ohm R."/>
            <person name="Martin F."/>
            <person name="Silar P."/>
            <person name="Natvig D."/>
            <person name="Lalanne C."/>
            <person name="Gautier V."/>
            <person name="Ament-Velasquez S.L."/>
            <person name="Kruys A."/>
            <person name="Hutchinson M.I."/>
            <person name="Powell A.J."/>
            <person name="Barry K."/>
            <person name="Miller A.N."/>
            <person name="Grigoriev I.V."/>
            <person name="Debuchy R."/>
            <person name="Gladieux P."/>
            <person name="Thoren M.H."/>
            <person name="Johannesson H."/>
        </authorList>
    </citation>
    <scope>NUCLEOTIDE SEQUENCE</scope>
    <source>
        <strain evidence="4">8032-3</strain>
    </source>
</reference>
<protein>
    <submittedName>
        <fullName evidence="4">Histidine phosphatase superfamily</fullName>
    </submittedName>
</protein>
<feature type="active site" description="Tele-phosphohistidine intermediate" evidence="2">
    <location>
        <position position="8"/>
    </location>
</feature>
<dbReference type="SMART" id="SM00855">
    <property type="entry name" value="PGAM"/>
    <property type="match status" value="1"/>
</dbReference>
<evidence type="ECO:0000256" key="2">
    <source>
        <dbReference type="PIRSR" id="PIRSR613078-1"/>
    </source>
</evidence>
<feature type="binding site" evidence="3">
    <location>
        <position position="62"/>
    </location>
    <ligand>
        <name>substrate</name>
    </ligand>
</feature>
<dbReference type="EMBL" id="MU838997">
    <property type="protein sequence ID" value="KAK1772789.1"/>
    <property type="molecule type" value="Genomic_DNA"/>
</dbReference>
<dbReference type="PANTHER" id="PTHR46517:SF1">
    <property type="entry name" value="FRUCTOSE-2,6-BISPHOSPHATASE TIGAR"/>
    <property type="match status" value="1"/>
</dbReference>
<dbReference type="Pfam" id="PF00300">
    <property type="entry name" value="His_Phos_1"/>
    <property type="match status" value="1"/>
</dbReference>
<keyword evidence="5" id="KW-1185">Reference proteome</keyword>
<accession>A0AAJ0CCP6</accession>
<dbReference type="PROSITE" id="PS00175">
    <property type="entry name" value="PG_MUTASE"/>
    <property type="match status" value="1"/>
</dbReference>
<dbReference type="AlphaFoldDB" id="A0AAJ0CCP6"/>
<dbReference type="GeneID" id="85309730"/>
<dbReference type="RefSeq" id="XP_060289002.1">
    <property type="nucleotide sequence ID" value="XM_060426543.1"/>
</dbReference>
<dbReference type="GO" id="GO:0045820">
    <property type="term" value="P:negative regulation of glycolytic process"/>
    <property type="evidence" value="ECO:0007669"/>
    <property type="project" value="TreeGrafter"/>
</dbReference>
<evidence type="ECO:0000313" key="4">
    <source>
        <dbReference type="EMBL" id="KAK1772789.1"/>
    </source>
</evidence>
<organism evidence="4 5">
    <name type="scientific">Phialemonium atrogriseum</name>
    <dbReference type="NCBI Taxonomy" id="1093897"/>
    <lineage>
        <taxon>Eukaryota</taxon>
        <taxon>Fungi</taxon>
        <taxon>Dikarya</taxon>
        <taxon>Ascomycota</taxon>
        <taxon>Pezizomycotina</taxon>
        <taxon>Sordariomycetes</taxon>
        <taxon>Sordariomycetidae</taxon>
        <taxon>Cephalothecales</taxon>
        <taxon>Cephalothecaceae</taxon>
        <taxon>Phialemonium</taxon>
    </lineage>
</organism>
<proteinExistence type="predicted"/>
<dbReference type="Proteomes" id="UP001244011">
    <property type="component" value="Unassembled WGS sequence"/>
</dbReference>
<evidence type="ECO:0000313" key="5">
    <source>
        <dbReference type="Proteomes" id="UP001244011"/>
    </source>
</evidence>
<sequence length="298" mass="31386">MHLFLIRHGESVDNVAGLYAGSRDSPLTAHGVLQARRLGAHLAARSAATGPILHIFASDLQRAADTAQAVVDAQLTASAEEHRAPLAVVRLPDLRERNFGSLEGVKYGPRSVSGSASNAHADAETRAEMQVRVDRFIELHLVPLFIDVESTSLSASASGSVVVVAHGIILNVLLRSLLSRFAPSELARLIHPGLGNMGHLASWSNTGCLEAVVRSDAAVRPPTGVASMGAVVGSGNSAVAVTAVSRPEPRIHLTVTAVNNVEHLQGLKKTRGGIGSAKFDSNQKTMDSFFKPTGKERV</sequence>
<keyword evidence="1" id="KW-0378">Hydrolase</keyword>
<dbReference type="InterPro" id="IPR051695">
    <property type="entry name" value="Phosphoglycerate_Mutase"/>
</dbReference>
<dbReference type="InterPro" id="IPR001345">
    <property type="entry name" value="PG/BPGM_mutase_AS"/>
</dbReference>
<gene>
    <name evidence="4" type="ORF">QBC33DRAFT_522489</name>
</gene>